<gene>
    <name evidence="4" type="primary">LOC108705615</name>
</gene>
<dbReference type="InterPro" id="IPR016137">
    <property type="entry name" value="RGS"/>
</dbReference>
<dbReference type="Proteomes" id="UP000186698">
    <property type="component" value="Chromosome 2L"/>
</dbReference>
<dbReference type="AlphaFoldDB" id="A0A8J1M791"/>
<evidence type="ECO:0000313" key="4">
    <source>
        <dbReference type="RefSeq" id="XP_041437567.1"/>
    </source>
</evidence>
<dbReference type="PANTHER" id="PTHR13155:SF1">
    <property type="entry name" value="A-KINASE ANCHOR PROTEIN 10, MITOCHONDRIAL"/>
    <property type="match status" value="1"/>
</dbReference>
<evidence type="ECO:0000256" key="1">
    <source>
        <dbReference type="SAM" id="SignalP"/>
    </source>
</evidence>
<accession>A0A8J1M791</accession>
<dbReference type="Pfam" id="PF00615">
    <property type="entry name" value="RGS"/>
    <property type="match status" value="1"/>
</dbReference>
<dbReference type="InterPro" id="IPR044926">
    <property type="entry name" value="RGS_subdomain_2"/>
</dbReference>
<feature type="chain" id="PRO_5035318554" evidence="1">
    <location>
        <begin position="22"/>
        <end position="136"/>
    </location>
</feature>
<dbReference type="InterPro" id="IPR052246">
    <property type="entry name" value="Cell_Polariz_PKAAnc"/>
</dbReference>
<dbReference type="RefSeq" id="XP_041437567.1">
    <property type="nucleotide sequence ID" value="XM_041581633.1"/>
</dbReference>
<dbReference type="GO" id="GO:0008104">
    <property type="term" value="P:intracellular protein localization"/>
    <property type="evidence" value="ECO:0007669"/>
    <property type="project" value="TreeGrafter"/>
</dbReference>
<keyword evidence="3" id="KW-1185">Reference proteome</keyword>
<dbReference type="GO" id="GO:0005739">
    <property type="term" value="C:mitochondrion"/>
    <property type="evidence" value="ECO:0007669"/>
    <property type="project" value="TreeGrafter"/>
</dbReference>
<sequence>MLKLALFVNLLLIFVCRLLTAGIERDAVHTFTKYISPDAAKRFPISEEIRSDIVAKICGEDGQVDPNCFVTAQSIVFSFMEQEYVSFNYLLFLIVHNIKPVSLIAVGCLYKKIGLFVNHFNAPKGDITTYNLIYNF</sequence>
<dbReference type="Gene3D" id="1.10.167.10">
    <property type="entry name" value="Regulator of G-protein Signalling 4, domain 2"/>
    <property type="match status" value="1"/>
</dbReference>
<dbReference type="KEGG" id="xla:108705615"/>
<proteinExistence type="predicted"/>
<organism evidence="3 4">
    <name type="scientific">Xenopus laevis</name>
    <name type="common">African clawed frog</name>
    <dbReference type="NCBI Taxonomy" id="8355"/>
    <lineage>
        <taxon>Eukaryota</taxon>
        <taxon>Metazoa</taxon>
        <taxon>Chordata</taxon>
        <taxon>Craniata</taxon>
        <taxon>Vertebrata</taxon>
        <taxon>Euteleostomi</taxon>
        <taxon>Amphibia</taxon>
        <taxon>Batrachia</taxon>
        <taxon>Anura</taxon>
        <taxon>Pipoidea</taxon>
        <taxon>Pipidae</taxon>
        <taxon>Xenopodinae</taxon>
        <taxon>Xenopus</taxon>
        <taxon>Xenopus</taxon>
    </lineage>
</organism>
<evidence type="ECO:0000259" key="2">
    <source>
        <dbReference type="Pfam" id="PF00615"/>
    </source>
</evidence>
<name>A0A8J1M791_XENLA</name>
<feature type="domain" description="RGS" evidence="2">
    <location>
        <begin position="24"/>
        <end position="85"/>
    </location>
</feature>
<protein>
    <submittedName>
        <fullName evidence="4">A-kinase anchor protein 10, mitochondrial-like</fullName>
    </submittedName>
</protein>
<dbReference type="InterPro" id="IPR036305">
    <property type="entry name" value="RGS_sf"/>
</dbReference>
<keyword evidence="1" id="KW-0732">Signal</keyword>
<reference evidence="4" key="1">
    <citation type="submission" date="2025-08" db="UniProtKB">
        <authorList>
            <consortium name="RefSeq"/>
        </authorList>
    </citation>
    <scope>IDENTIFICATION</scope>
    <source>
        <strain evidence="4">J_2021</strain>
        <tissue evidence="4">Erythrocytes</tissue>
    </source>
</reference>
<dbReference type="SUPFAM" id="SSF48097">
    <property type="entry name" value="Regulator of G-protein signaling, RGS"/>
    <property type="match status" value="1"/>
</dbReference>
<evidence type="ECO:0000313" key="3">
    <source>
        <dbReference type="Proteomes" id="UP000186698"/>
    </source>
</evidence>
<feature type="signal peptide" evidence="1">
    <location>
        <begin position="1"/>
        <end position="21"/>
    </location>
</feature>
<dbReference type="GeneID" id="108705615"/>
<dbReference type="PANTHER" id="PTHR13155">
    <property type="entry name" value="A-KINASE ANCHOR PROTEINS"/>
    <property type="match status" value="1"/>
</dbReference>
<dbReference type="OrthoDB" id="5584247at2759"/>
<dbReference type="GO" id="GO:0005886">
    <property type="term" value="C:plasma membrane"/>
    <property type="evidence" value="ECO:0007669"/>
    <property type="project" value="TreeGrafter"/>
</dbReference>